<dbReference type="GO" id="GO:0005737">
    <property type="term" value="C:cytoplasm"/>
    <property type="evidence" value="ECO:0007669"/>
    <property type="project" value="TreeGrafter"/>
</dbReference>
<dbReference type="EMBL" id="VFQX01000022">
    <property type="protein sequence ID" value="KAF0979993.1"/>
    <property type="molecule type" value="Genomic_DNA"/>
</dbReference>
<comment type="caution">
    <text evidence="3">The sequence shown here is derived from an EMBL/GenBank/DDBJ whole genome shotgun (WGS) entry which is preliminary data.</text>
</comment>
<dbReference type="PROSITE" id="PS50012">
    <property type="entry name" value="RCC1_3"/>
    <property type="match status" value="3"/>
</dbReference>
<dbReference type="RefSeq" id="XP_044564706.1">
    <property type="nucleotide sequence ID" value="XM_044701870.1"/>
</dbReference>
<keyword evidence="4" id="KW-1185">Reference proteome</keyword>
<dbReference type="VEuPathDB" id="AmoebaDB:NfTy_049110"/>
<evidence type="ECO:0000256" key="2">
    <source>
        <dbReference type="PROSITE-ProRule" id="PRU00235"/>
    </source>
</evidence>
<feature type="repeat" description="RCC1" evidence="2">
    <location>
        <begin position="328"/>
        <end position="384"/>
    </location>
</feature>
<dbReference type="PANTHER" id="PTHR45622:SF58">
    <property type="entry name" value="REGULATOR OF CHROMOSOME CONDENSATION DOMAIN-CONTAINING PROTEIN"/>
    <property type="match status" value="1"/>
</dbReference>
<organism evidence="3 4">
    <name type="scientific">Naegleria fowleri</name>
    <name type="common">Brain eating amoeba</name>
    <dbReference type="NCBI Taxonomy" id="5763"/>
    <lineage>
        <taxon>Eukaryota</taxon>
        <taxon>Discoba</taxon>
        <taxon>Heterolobosea</taxon>
        <taxon>Tetramitia</taxon>
        <taxon>Eutetramitia</taxon>
        <taxon>Vahlkampfiidae</taxon>
        <taxon>Naegleria</taxon>
    </lineage>
</organism>
<dbReference type="OMA" id="FEFICNI"/>
<keyword evidence="1" id="KW-0677">Repeat</keyword>
<evidence type="ECO:0000256" key="1">
    <source>
        <dbReference type="ARBA" id="ARBA00022737"/>
    </source>
</evidence>
<dbReference type="PANTHER" id="PTHR45622">
    <property type="entry name" value="UBIQUITIN-PROTEIN LIGASE E3A-RELATED"/>
    <property type="match status" value="1"/>
</dbReference>
<accession>A0A6A5BPP1</accession>
<dbReference type="SUPFAM" id="SSF50985">
    <property type="entry name" value="RCC1/BLIP-II"/>
    <property type="match status" value="1"/>
</dbReference>
<dbReference type="InterPro" id="IPR000408">
    <property type="entry name" value="Reg_chr_condens"/>
</dbReference>
<gene>
    <name evidence="3" type="ORF">FDP41_001146</name>
</gene>
<dbReference type="InterPro" id="IPR051709">
    <property type="entry name" value="Ub-ligase/GTPase-reg"/>
</dbReference>
<evidence type="ECO:0000313" key="4">
    <source>
        <dbReference type="Proteomes" id="UP000444721"/>
    </source>
</evidence>
<sequence length="534" mass="61328">MGNSYVSGKSTSQGFYRQHEPNYAPTFDSHSMIFEPSNAYMNWPITSDPECEHDGTVFLTLGNYQYGQLLHKRPREITQNMPNDICMETLCHPLIQSNGVRCSNQNIRMIECGIAQTFLVTIDNLVYVSGNNFFGQLGLNHAKTVYEPVRLNFAFDSQIIEVVCSQFHTLFLTAKGSVYVCGYNYYSQLSSLSENWVMEPTLLKDLDTIHHVYSGQRFTLFQTHDGTILLNGDIEETNLPVNRKPVFIQDPTDPIRRVACGDCHFVILTQLGRVYVCGRNYSGALGLGHTEDVFEVTELKYKEIVNTESIIVDVQCGDSHTMFRTRDGHIYGCGYNTKGQLGIPGFEKENFVSTVTDLKIHEYTGRRITDVRCGRECTVFLSDKNEIFISGQLWRDQCFQHKPTKFHHPIFEKKNICSMAVGGYHMIIYLEDKFIKDYSIEFEDEINATYQIKLSNITSIESFIDGIEKHAKLERKSRKQVYYLVWNTNFNRFEFICNIRTIPSQCFIKRMIGTLSEVVSRIEPSYNVDSFVGM</sequence>
<feature type="repeat" description="RCC1" evidence="2">
    <location>
        <begin position="272"/>
        <end position="327"/>
    </location>
</feature>
<dbReference type="Pfam" id="PF13540">
    <property type="entry name" value="RCC1_2"/>
    <property type="match status" value="3"/>
</dbReference>
<name>A0A6A5BPP1_NAEFO</name>
<dbReference type="VEuPathDB" id="AmoebaDB:NF0129310"/>
<protein>
    <submittedName>
        <fullName evidence="3">Uncharacterized protein</fullName>
    </submittedName>
</protein>
<dbReference type="OrthoDB" id="10256179at2759"/>
<dbReference type="AlphaFoldDB" id="A0A6A5BPP1"/>
<dbReference type="Gene3D" id="2.130.10.30">
    <property type="entry name" value="Regulator of chromosome condensation 1/beta-lactamase-inhibitor protein II"/>
    <property type="match status" value="2"/>
</dbReference>
<dbReference type="GeneID" id="68108364"/>
<evidence type="ECO:0000313" key="3">
    <source>
        <dbReference type="EMBL" id="KAF0979993.1"/>
    </source>
</evidence>
<feature type="repeat" description="RCC1" evidence="2">
    <location>
        <begin position="124"/>
        <end position="175"/>
    </location>
</feature>
<proteinExistence type="predicted"/>
<reference evidence="3 4" key="1">
    <citation type="journal article" date="2019" name="Sci. Rep.">
        <title>Nanopore sequencing improves the draft genome of the human pathogenic amoeba Naegleria fowleri.</title>
        <authorList>
            <person name="Liechti N."/>
            <person name="Schurch N."/>
            <person name="Bruggmann R."/>
            <person name="Wittwer M."/>
        </authorList>
    </citation>
    <scope>NUCLEOTIDE SEQUENCE [LARGE SCALE GENOMIC DNA]</scope>
    <source>
        <strain evidence="3 4">ATCC 30894</strain>
    </source>
</reference>
<dbReference type="VEuPathDB" id="AmoebaDB:FDP41_001146"/>
<dbReference type="PRINTS" id="PR00633">
    <property type="entry name" value="RCCNDNSATION"/>
</dbReference>
<dbReference type="Proteomes" id="UP000444721">
    <property type="component" value="Unassembled WGS sequence"/>
</dbReference>
<dbReference type="InterPro" id="IPR009091">
    <property type="entry name" value="RCC1/BLIP-II"/>
</dbReference>